<reference evidence="1 2" key="1">
    <citation type="submission" date="2018-01" db="EMBL/GenBank/DDBJ databases">
        <title>Complete genome sequence of Salinigranum rubrum GX10T, an extremely halophilic archaeon isolated from a marine solar saltern.</title>
        <authorList>
            <person name="Han S."/>
        </authorList>
    </citation>
    <scope>NUCLEOTIDE SEQUENCE [LARGE SCALE GENOMIC DNA]</scope>
    <source>
        <strain evidence="1 2">GX10</strain>
    </source>
</reference>
<proteinExistence type="predicted"/>
<keyword evidence="2" id="KW-1185">Reference proteome</keyword>
<evidence type="ECO:0000313" key="2">
    <source>
        <dbReference type="Proteomes" id="UP000236584"/>
    </source>
</evidence>
<protein>
    <submittedName>
        <fullName evidence="1">Uncharacterized protein</fullName>
    </submittedName>
</protein>
<dbReference type="AlphaFoldDB" id="A0A2I8VFT6"/>
<sequence length="74" mass="8052">MAQIHTSGDVELGANGAPLCDCGAEMEPFISGSRRTGGLFSPHVEYRLFTCPQCGDGCRLERAQGETEWHPLTR</sequence>
<dbReference type="OrthoDB" id="333785at2157"/>
<organism evidence="1 2">
    <name type="scientific">Salinigranum rubrum</name>
    <dbReference type="NCBI Taxonomy" id="755307"/>
    <lineage>
        <taxon>Archaea</taxon>
        <taxon>Methanobacteriati</taxon>
        <taxon>Methanobacteriota</taxon>
        <taxon>Stenosarchaea group</taxon>
        <taxon>Halobacteria</taxon>
        <taxon>Halobacteriales</taxon>
        <taxon>Haloferacaceae</taxon>
        <taxon>Salinigranum</taxon>
    </lineage>
</organism>
<name>A0A2I8VFT6_9EURY</name>
<accession>A0A2I8VFT6</accession>
<evidence type="ECO:0000313" key="1">
    <source>
        <dbReference type="EMBL" id="AUV80775.1"/>
    </source>
</evidence>
<dbReference type="GeneID" id="35591053"/>
<gene>
    <name evidence="1" type="ORF">C2R22_03150</name>
</gene>
<dbReference type="KEGG" id="srub:C2R22_03150"/>
<dbReference type="RefSeq" id="WP_103424459.1">
    <property type="nucleotide sequence ID" value="NZ_CP026309.1"/>
</dbReference>
<dbReference type="Proteomes" id="UP000236584">
    <property type="component" value="Chromosome"/>
</dbReference>
<dbReference type="EMBL" id="CP026309">
    <property type="protein sequence ID" value="AUV80775.1"/>
    <property type="molecule type" value="Genomic_DNA"/>
</dbReference>